<sequence>MDGGSREVPETWGGGDSRKYMGVTLAETPSNGGYGA</sequence>
<organism evidence="2 3">
    <name type="scientific">Trichinella nativa</name>
    <dbReference type="NCBI Taxonomy" id="6335"/>
    <lineage>
        <taxon>Eukaryota</taxon>
        <taxon>Metazoa</taxon>
        <taxon>Ecdysozoa</taxon>
        <taxon>Nematoda</taxon>
        <taxon>Enoplea</taxon>
        <taxon>Dorylaimia</taxon>
        <taxon>Trichinellida</taxon>
        <taxon>Trichinellidae</taxon>
        <taxon>Trichinella</taxon>
    </lineage>
</organism>
<gene>
    <name evidence="2" type="ORF">T02_10440</name>
</gene>
<name>A0A0V1KJ23_9BILA</name>
<dbReference type="AlphaFoldDB" id="A0A0V1KJ23"/>
<feature type="compositionally biased region" description="Polar residues" evidence="1">
    <location>
        <begin position="27"/>
        <end position="36"/>
    </location>
</feature>
<dbReference type="EMBL" id="JYDW01001215">
    <property type="protein sequence ID" value="KRZ47185.1"/>
    <property type="molecule type" value="Genomic_DNA"/>
</dbReference>
<protein>
    <submittedName>
        <fullName evidence="2">Uncharacterized protein</fullName>
    </submittedName>
</protein>
<comment type="caution">
    <text evidence="2">The sequence shown here is derived from an EMBL/GenBank/DDBJ whole genome shotgun (WGS) entry which is preliminary data.</text>
</comment>
<reference evidence="2 3" key="1">
    <citation type="submission" date="2015-05" db="EMBL/GenBank/DDBJ databases">
        <title>Evolution of Trichinella species and genotypes.</title>
        <authorList>
            <person name="Korhonen P.K."/>
            <person name="Edoardo P."/>
            <person name="Giuseppe L.R."/>
            <person name="Gasser R.B."/>
        </authorList>
    </citation>
    <scope>NUCLEOTIDE SEQUENCE [LARGE SCALE GENOMIC DNA]</scope>
    <source>
        <strain evidence="2">ISS10</strain>
    </source>
</reference>
<proteinExistence type="predicted"/>
<accession>A0A0V1KJ23</accession>
<evidence type="ECO:0000313" key="3">
    <source>
        <dbReference type="Proteomes" id="UP000054721"/>
    </source>
</evidence>
<keyword evidence="3" id="KW-1185">Reference proteome</keyword>
<dbReference type="Proteomes" id="UP000054721">
    <property type="component" value="Unassembled WGS sequence"/>
</dbReference>
<evidence type="ECO:0000256" key="1">
    <source>
        <dbReference type="SAM" id="MobiDB-lite"/>
    </source>
</evidence>
<evidence type="ECO:0000313" key="2">
    <source>
        <dbReference type="EMBL" id="KRZ47185.1"/>
    </source>
</evidence>
<feature type="region of interest" description="Disordered" evidence="1">
    <location>
        <begin position="1"/>
        <end position="36"/>
    </location>
</feature>